<feature type="transmembrane region" description="Helical" evidence="2">
    <location>
        <begin position="179"/>
        <end position="212"/>
    </location>
</feature>
<reference evidence="3" key="1">
    <citation type="submission" date="2021-06" db="EMBL/GenBank/DDBJ databases">
        <authorList>
            <person name="Kallberg Y."/>
            <person name="Tangrot J."/>
            <person name="Rosling A."/>
        </authorList>
    </citation>
    <scope>NUCLEOTIDE SEQUENCE</scope>
    <source>
        <strain evidence="3">CL551</strain>
    </source>
</reference>
<dbReference type="EMBL" id="CAJVPV010000006">
    <property type="protein sequence ID" value="CAG8437537.1"/>
    <property type="molecule type" value="Genomic_DNA"/>
</dbReference>
<evidence type="ECO:0000256" key="2">
    <source>
        <dbReference type="SAM" id="Phobius"/>
    </source>
</evidence>
<accession>A0A9N8YP84</accession>
<keyword evidence="2" id="KW-0472">Membrane</keyword>
<dbReference type="Proteomes" id="UP000789342">
    <property type="component" value="Unassembled WGS sequence"/>
</dbReference>
<feature type="transmembrane region" description="Helical" evidence="2">
    <location>
        <begin position="95"/>
        <end position="117"/>
    </location>
</feature>
<comment type="caution">
    <text evidence="3">The sequence shown here is derived from an EMBL/GenBank/DDBJ whole genome shotgun (WGS) entry which is preliminary data.</text>
</comment>
<keyword evidence="2" id="KW-1133">Transmembrane helix</keyword>
<feature type="transmembrane region" description="Helical" evidence="2">
    <location>
        <begin position="32"/>
        <end position="53"/>
    </location>
</feature>
<evidence type="ECO:0000256" key="1">
    <source>
        <dbReference type="SAM" id="MobiDB-lite"/>
    </source>
</evidence>
<feature type="transmembrane region" description="Helical" evidence="2">
    <location>
        <begin position="273"/>
        <end position="296"/>
    </location>
</feature>
<dbReference type="OrthoDB" id="2425036at2759"/>
<dbReference type="Gene3D" id="1.20.1070.10">
    <property type="entry name" value="Rhodopsin 7-helix transmembrane proteins"/>
    <property type="match status" value="1"/>
</dbReference>
<feature type="transmembrane region" description="Helical" evidence="2">
    <location>
        <begin position="60"/>
        <end position="83"/>
    </location>
</feature>
<gene>
    <name evidence="3" type="ORF">AMORRO_LOCUS21</name>
</gene>
<keyword evidence="4" id="KW-1185">Reference proteome</keyword>
<dbReference type="AlphaFoldDB" id="A0A9N8YP84"/>
<evidence type="ECO:0000313" key="4">
    <source>
        <dbReference type="Proteomes" id="UP000789342"/>
    </source>
</evidence>
<name>A0A9N8YP84_9GLOM</name>
<feature type="transmembrane region" description="Helical" evidence="2">
    <location>
        <begin position="138"/>
        <end position="159"/>
    </location>
</feature>
<sequence length="422" mass="47395">MLLRRIQSISSSVAVATSTPLTDDPYITSGGLAYGILCTVSLFLMIILAIIYGRLAYNRVFVYFCLSMITLYVPHILGAWIYGANLRRAPTAICWIQALWINASGISAGITALIYSFEIYRNIVKQRVTDGEWKRRKYYMTISIVFPLFVGIVPPFLIADKSDGIAPGPFFCVLNKPSIPLVFVSVSGWNTLSSLLGIYFLLSTCVAVINLFRNRKGFNPGKSTAPQTTTQGYDLGASTPQSNGSSVTMSRENSIIYEDLSEDSFSGRTFGRIPIYVCFRLALFLIMYCAMFVLIYGRSLVVNLKQDDLSVKEPKYVEYIVASLGIVIFLIFGTSLEACTAYWRFLKAVFNFKWLNKCIGREESFGDWETSQRKRTGERGVTTFMTSREVTAEEGDTSKKPSQDDDYLTIIRRIPPILRNNK</sequence>
<evidence type="ECO:0000313" key="3">
    <source>
        <dbReference type="EMBL" id="CAG8437537.1"/>
    </source>
</evidence>
<proteinExistence type="predicted"/>
<protein>
    <submittedName>
        <fullName evidence="3">1713_t:CDS:1</fullName>
    </submittedName>
</protein>
<feature type="transmembrane region" description="Helical" evidence="2">
    <location>
        <begin position="316"/>
        <end position="343"/>
    </location>
</feature>
<organism evidence="3 4">
    <name type="scientific">Acaulospora morrowiae</name>
    <dbReference type="NCBI Taxonomy" id="94023"/>
    <lineage>
        <taxon>Eukaryota</taxon>
        <taxon>Fungi</taxon>
        <taxon>Fungi incertae sedis</taxon>
        <taxon>Mucoromycota</taxon>
        <taxon>Glomeromycotina</taxon>
        <taxon>Glomeromycetes</taxon>
        <taxon>Diversisporales</taxon>
        <taxon>Acaulosporaceae</taxon>
        <taxon>Acaulospora</taxon>
    </lineage>
</organism>
<feature type="region of interest" description="Disordered" evidence="1">
    <location>
        <begin position="222"/>
        <end position="247"/>
    </location>
</feature>
<keyword evidence="2" id="KW-0812">Transmembrane</keyword>